<feature type="compositionally biased region" description="Polar residues" evidence="1">
    <location>
        <begin position="18"/>
        <end position="29"/>
    </location>
</feature>
<sequence length="77" mass="8268">MSVPQLRAPQTKKEPLASTLQETSTTTSPVNLLNSIAEPRSRSISAESMFTNVTSPRRVSRSGALTCVSCPTSNCEQ</sequence>
<feature type="region of interest" description="Disordered" evidence="1">
    <location>
        <begin position="1"/>
        <end position="29"/>
    </location>
</feature>
<dbReference type="Proteomes" id="UP000053989">
    <property type="component" value="Unassembled WGS sequence"/>
</dbReference>
<evidence type="ECO:0000313" key="2">
    <source>
        <dbReference type="EMBL" id="KIM64107.1"/>
    </source>
</evidence>
<dbReference type="AlphaFoldDB" id="A0A0C3AGV1"/>
<organism evidence="2 3">
    <name type="scientific">Scleroderma citrinum Foug A</name>
    <dbReference type="NCBI Taxonomy" id="1036808"/>
    <lineage>
        <taxon>Eukaryota</taxon>
        <taxon>Fungi</taxon>
        <taxon>Dikarya</taxon>
        <taxon>Basidiomycota</taxon>
        <taxon>Agaricomycotina</taxon>
        <taxon>Agaricomycetes</taxon>
        <taxon>Agaricomycetidae</taxon>
        <taxon>Boletales</taxon>
        <taxon>Sclerodermatineae</taxon>
        <taxon>Sclerodermataceae</taxon>
        <taxon>Scleroderma</taxon>
    </lineage>
</organism>
<dbReference type="EMBL" id="KN822030">
    <property type="protein sequence ID" value="KIM64107.1"/>
    <property type="molecule type" value="Genomic_DNA"/>
</dbReference>
<evidence type="ECO:0000313" key="3">
    <source>
        <dbReference type="Proteomes" id="UP000053989"/>
    </source>
</evidence>
<dbReference type="InParanoid" id="A0A0C3AGV1"/>
<dbReference type="HOGENOM" id="CLU_2639544_0_0_1"/>
<proteinExistence type="predicted"/>
<name>A0A0C3AGV1_9AGAM</name>
<accession>A0A0C3AGV1</accession>
<gene>
    <name evidence="2" type="ORF">SCLCIDRAFT_657802</name>
</gene>
<reference evidence="2 3" key="1">
    <citation type="submission" date="2014-04" db="EMBL/GenBank/DDBJ databases">
        <authorList>
            <consortium name="DOE Joint Genome Institute"/>
            <person name="Kuo A."/>
            <person name="Kohler A."/>
            <person name="Nagy L.G."/>
            <person name="Floudas D."/>
            <person name="Copeland A."/>
            <person name="Barry K.W."/>
            <person name="Cichocki N."/>
            <person name="Veneault-Fourrey C."/>
            <person name="LaButti K."/>
            <person name="Lindquist E.A."/>
            <person name="Lipzen A."/>
            <person name="Lundell T."/>
            <person name="Morin E."/>
            <person name="Murat C."/>
            <person name="Sun H."/>
            <person name="Tunlid A."/>
            <person name="Henrissat B."/>
            <person name="Grigoriev I.V."/>
            <person name="Hibbett D.S."/>
            <person name="Martin F."/>
            <person name="Nordberg H.P."/>
            <person name="Cantor M.N."/>
            <person name="Hua S.X."/>
        </authorList>
    </citation>
    <scope>NUCLEOTIDE SEQUENCE [LARGE SCALE GENOMIC DNA]</scope>
    <source>
        <strain evidence="2 3">Foug A</strain>
    </source>
</reference>
<keyword evidence="3" id="KW-1185">Reference proteome</keyword>
<evidence type="ECO:0000256" key="1">
    <source>
        <dbReference type="SAM" id="MobiDB-lite"/>
    </source>
</evidence>
<reference evidence="3" key="2">
    <citation type="submission" date="2015-01" db="EMBL/GenBank/DDBJ databases">
        <title>Evolutionary Origins and Diversification of the Mycorrhizal Mutualists.</title>
        <authorList>
            <consortium name="DOE Joint Genome Institute"/>
            <consortium name="Mycorrhizal Genomics Consortium"/>
            <person name="Kohler A."/>
            <person name="Kuo A."/>
            <person name="Nagy L.G."/>
            <person name="Floudas D."/>
            <person name="Copeland A."/>
            <person name="Barry K.W."/>
            <person name="Cichocki N."/>
            <person name="Veneault-Fourrey C."/>
            <person name="LaButti K."/>
            <person name="Lindquist E.A."/>
            <person name="Lipzen A."/>
            <person name="Lundell T."/>
            <person name="Morin E."/>
            <person name="Murat C."/>
            <person name="Riley R."/>
            <person name="Ohm R."/>
            <person name="Sun H."/>
            <person name="Tunlid A."/>
            <person name="Henrissat B."/>
            <person name="Grigoriev I.V."/>
            <person name="Hibbett D.S."/>
            <person name="Martin F."/>
        </authorList>
    </citation>
    <scope>NUCLEOTIDE SEQUENCE [LARGE SCALE GENOMIC DNA]</scope>
    <source>
        <strain evidence="3">Foug A</strain>
    </source>
</reference>
<protein>
    <submittedName>
        <fullName evidence="2">Uncharacterized protein</fullName>
    </submittedName>
</protein>